<organism evidence="1 2">
    <name type="scientific">Bauhinia variegata</name>
    <name type="common">Purple orchid tree</name>
    <name type="synonym">Phanera variegata</name>
    <dbReference type="NCBI Taxonomy" id="167791"/>
    <lineage>
        <taxon>Eukaryota</taxon>
        <taxon>Viridiplantae</taxon>
        <taxon>Streptophyta</taxon>
        <taxon>Embryophyta</taxon>
        <taxon>Tracheophyta</taxon>
        <taxon>Spermatophyta</taxon>
        <taxon>Magnoliopsida</taxon>
        <taxon>eudicotyledons</taxon>
        <taxon>Gunneridae</taxon>
        <taxon>Pentapetalae</taxon>
        <taxon>rosids</taxon>
        <taxon>fabids</taxon>
        <taxon>Fabales</taxon>
        <taxon>Fabaceae</taxon>
        <taxon>Cercidoideae</taxon>
        <taxon>Cercideae</taxon>
        <taxon>Bauhiniinae</taxon>
        <taxon>Bauhinia</taxon>
    </lineage>
</organism>
<name>A0ACB9PNG5_BAUVA</name>
<dbReference type="Proteomes" id="UP000828941">
    <property type="component" value="Chromosome 4"/>
</dbReference>
<dbReference type="EMBL" id="CM039429">
    <property type="protein sequence ID" value="KAI4349956.1"/>
    <property type="molecule type" value="Genomic_DNA"/>
</dbReference>
<keyword evidence="2" id="KW-1185">Reference proteome</keyword>
<evidence type="ECO:0000313" key="2">
    <source>
        <dbReference type="Proteomes" id="UP000828941"/>
    </source>
</evidence>
<gene>
    <name evidence="1" type="ORF">L6164_010495</name>
</gene>
<proteinExistence type="predicted"/>
<comment type="caution">
    <text evidence="1">The sequence shown here is derived from an EMBL/GenBank/DDBJ whole genome shotgun (WGS) entry which is preliminary data.</text>
</comment>
<reference evidence="1 2" key="1">
    <citation type="journal article" date="2022" name="DNA Res.">
        <title>Chromosomal-level genome assembly of the orchid tree Bauhinia variegata (Leguminosae; Cercidoideae) supports the allotetraploid origin hypothesis of Bauhinia.</title>
        <authorList>
            <person name="Zhong Y."/>
            <person name="Chen Y."/>
            <person name="Zheng D."/>
            <person name="Pang J."/>
            <person name="Liu Y."/>
            <person name="Luo S."/>
            <person name="Meng S."/>
            <person name="Qian L."/>
            <person name="Wei D."/>
            <person name="Dai S."/>
            <person name="Zhou R."/>
        </authorList>
    </citation>
    <scope>NUCLEOTIDE SEQUENCE [LARGE SCALE GENOMIC DNA]</scope>
    <source>
        <strain evidence="1">BV-YZ2020</strain>
    </source>
</reference>
<accession>A0ACB9PNG5</accession>
<evidence type="ECO:0000313" key="1">
    <source>
        <dbReference type="EMBL" id="KAI4349956.1"/>
    </source>
</evidence>
<protein>
    <submittedName>
        <fullName evidence="1">Uncharacterized protein</fullName>
    </submittedName>
</protein>
<sequence>MGCSSEALRMSLIFIFVLLSLQSTHILTAEALFNEAGSFHFHALSEMYFMEENGQENENHIKKISGQDENEEKEALIVEKFRALLGLKSFHTRRPSDGDSLFVSPSPSPSPGNEVEAPAPAPLPVPHVRAHPHHPRRHSHWKPPPHKIHDGDRGRARRTIVAVLVSVGVAAVIFALGLVWFYRKYRSQRKKPKRTTPLYSKNRGNKGNSRNSSSKVSVNSGLDLFYLNALGTDVEQLGCSTKQTSEAVSRTSNHSSPKCSIYEKRKENQEVTVSDNGSSCSGKEILSVHEDVGSVKYDSESESDGDNSSSGDKIIPMESHSSDDESFHSLADSHSSNVRLSHASAGRLSGTSSPRSSQASLSKPSLADSSFTPTHQDPCSPQNSVPNTQSPHVAEGAEQRIEAFLQRPQRFALPSPPPLPPPPPPRPMPLFALHSLSRTPSQSPRSSIFHNLSSPTTRNSGSSLGKNQMGENDLPSSSQSNPIESPPTPSIPPPPRPPPFFNGKTPPPPPAQLPQFTPRGKDGAGLPKLKPLHWDKVRAAPDRTTVWDKLRTSSFELDEEMIESLFGYNLQNSMKNNETKSKSPSPSKHVLEPKRLQNITILSKALNVTAEQVCASLIQGKGLSLQQLEALVKMVPTKEEEAKLSSYKGDINELGFAERFVRTMLSVPLAFQRVEAMLYRETFEDEVVHLRNSFSMLEEACKELRSSRLFLKLLEAVLKTGNRMNVGTIRGGARAFKLDALLKLADVKGTDGKTTLLHFVVQEIIRSEGIRVSDSIMGKINQRSKDRTEEEKEEDYRIMGLELVSGLSTELYNVKKTATIDLDVLASSVSNLSDGLAKLEHLVHKELCMDERSDNFVSTMKIFLKYAEKSLKGLQGDEDRVLARVKEITEYFHGDVSKEDGNPLRIFVIVRDFLGMLDNVCKELRRSRAPRSPNPLSPFRLIRLPVVSYHRN</sequence>